<dbReference type="SUPFAM" id="SSF74853">
    <property type="entry name" value="Lamin A/C globular tail domain"/>
    <property type="match status" value="1"/>
</dbReference>
<dbReference type="Pfam" id="PF13385">
    <property type="entry name" value="Laminin_G_3"/>
    <property type="match status" value="1"/>
</dbReference>
<dbReference type="InterPro" id="IPR013320">
    <property type="entry name" value="ConA-like_dom_sf"/>
</dbReference>
<dbReference type="InterPro" id="IPR018247">
    <property type="entry name" value="EF_Hand_1_Ca_BS"/>
</dbReference>
<dbReference type="Gene3D" id="2.60.120.200">
    <property type="match status" value="1"/>
</dbReference>
<protein>
    <recommendedName>
        <fullName evidence="1">LTD domain-containing protein</fullName>
    </recommendedName>
</protein>
<dbReference type="Pfam" id="PF00932">
    <property type="entry name" value="LTD"/>
    <property type="match status" value="1"/>
</dbReference>
<dbReference type="InterPro" id="IPR001322">
    <property type="entry name" value="Lamin_tail_dom"/>
</dbReference>
<dbReference type="PROSITE" id="PS00018">
    <property type="entry name" value="EF_HAND_1"/>
    <property type="match status" value="1"/>
</dbReference>
<comment type="caution">
    <text evidence="2">The sequence shown here is derived from an EMBL/GenBank/DDBJ whole genome shotgun (WGS) entry which is preliminary data.</text>
</comment>
<dbReference type="InterPro" id="IPR036415">
    <property type="entry name" value="Lamin_tail_dom_sf"/>
</dbReference>
<proteinExistence type="predicted"/>
<dbReference type="PROSITE" id="PS51841">
    <property type="entry name" value="LTD"/>
    <property type="match status" value="1"/>
</dbReference>
<dbReference type="AlphaFoldDB" id="X1GIT7"/>
<reference evidence="2" key="1">
    <citation type="journal article" date="2014" name="Front. Microbiol.">
        <title>High frequency of phylogenetically diverse reductive dehalogenase-homologous genes in deep subseafloor sedimentary metagenomes.</title>
        <authorList>
            <person name="Kawai M."/>
            <person name="Futagami T."/>
            <person name="Toyoda A."/>
            <person name="Takaki Y."/>
            <person name="Nishi S."/>
            <person name="Hori S."/>
            <person name="Arai W."/>
            <person name="Tsubouchi T."/>
            <person name="Morono Y."/>
            <person name="Uchiyama I."/>
            <person name="Ito T."/>
            <person name="Fujiyama A."/>
            <person name="Inagaki F."/>
            <person name="Takami H."/>
        </authorList>
    </citation>
    <scope>NUCLEOTIDE SEQUENCE</scope>
    <source>
        <strain evidence="2">Expedition CK06-06</strain>
    </source>
</reference>
<dbReference type="EMBL" id="BARU01025110">
    <property type="protein sequence ID" value="GAH57087.1"/>
    <property type="molecule type" value="Genomic_DNA"/>
</dbReference>
<gene>
    <name evidence="2" type="ORF">S03H2_40493</name>
</gene>
<feature type="non-terminal residue" evidence="2">
    <location>
        <position position="274"/>
    </location>
</feature>
<organism evidence="2">
    <name type="scientific">marine sediment metagenome</name>
    <dbReference type="NCBI Taxonomy" id="412755"/>
    <lineage>
        <taxon>unclassified sequences</taxon>
        <taxon>metagenomes</taxon>
        <taxon>ecological metagenomes</taxon>
    </lineage>
</organism>
<feature type="domain" description="LTD" evidence="1">
    <location>
        <begin position="103"/>
        <end position="229"/>
    </location>
</feature>
<name>X1GIT7_9ZZZZ</name>
<evidence type="ECO:0000259" key="1">
    <source>
        <dbReference type="PROSITE" id="PS51841"/>
    </source>
</evidence>
<accession>X1GIT7</accession>
<evidence type="ECO:0000313" key="2">
    <source>
        <dbReference type="EMBL" id="GAH57087.1"/>
    </source>
</evidence>
<sequence>LNQWTHVVGTFSDENIIVYKNGVPAPSSTLGTTTIHSNDEPLGIGGEGDGGTSFNFNGTIDDVRIYDRALSEEEAQELMDLATPDPCCADLDDDGNVNLSDFTLLAENWHKKGNPLVINEFLVSNSSCNADPQGEYDDWLEIYNNGSIPVDIGGMYLTDDLSEPSSEWWRIPDDSPVDTTIGPYGHLLIWADGDTDQGTLHASFSIKNGEDIGLYDADKNLIDSISFDDQVADISYGRYPDAGDTWRFMGFPTPRAQNNAGYLGQVADTEFSHN</sequence>
<dbReference type="Gene3D" id="2.60.40.1260">
    <property type="entry name" value="Lamin Tail domain"/>
    <property type="match status" value="1"/>
</dbReference>
<dbReference type="SUPFAM" id="SSF49899">
    <property type="entry name" value="Concanavalin A-like lectins/glucanases"/>
    <property type="match status" value="1"/>
</dbReference>
<feature type="non-terminal residue" evidence="2">
    <location>
        <position position="1"/>
    </location>
</feature>